<evidence type="ECO:0000313" key="1">
    <source>
        <dbReference type="EMBL" id="JAH95084.1"/>
    </source>
</evidence>
<dbReference type="AlphaFoldDB" id="A0A0E9WXH8"/>
<accession>A0A0E9WXH8</accession>
<reference evidence="1" key="1">
    <citation type="submission" date="2014-11" db="EMBL/GenBank/DDBJ databases">
        <authorList>
            <person name="Amaro Gonzalez C."/>
        </authorList>
    </citation>
    <scope>NUCLEOTIDE SEQUENCE</scope>
</reference>
<reference evidence="1" key="2">
    <citation type="journal article" date="2015" name="Fish Shellfish Immunol.">
        <title>Early steps in the European eel (Anguilla anguilla)-Vibrio vulnificus interaction in the gills: Role of the RtxA13 toxin.</title>
        <authorList>
            <person name="Callol A."/>
            <person name="Pajuelo D."/>
            <person name="Ebbesson L."/>
            <person name="Teles M."/>
            <person name="MacKenzie S."/>
            <person name="Amaro C."/>
        </authorList>
    </citation>
    <scope>NUCLEOTIDE SEQUENCE</scope>
</reference>
<name>A0A0E9WXH8_ANGAN</name>
<dbReference type="EMBL" id="GBXM01013493">
    <property type="protein sequence ID" value="JAH95084.1"/>
    <property type="molecule type" value="Transcribed_RNA"/>
</dbReference>
<sequence length="64" mass="7323">MGKLNGQQKKCCIKGHHCIIKNGSHHGILHSSTQFNNIQKNKQKKSKLRTQLHRLCRNCGHPQP</sequence>
<organism evidence="1">
    <name type="scientific">Anguilla anguilla</name>
    <name type="common">European freshwater eel</name>
    <name type="synonym">Muraena anguilla</name>
    <dbReference type="NCBI Taxonomy" id="7936"/>
    <lineage>
        <taxon>Eukaryota</taxon>
        <taxon>Metazoa</taxon>
        <taxon>Chordata</taxon>
        <taxon>Craniata</taxon>
        <taxon>Vertebrata</taxon>
        <taxon>Euteleostomi</taxon>
        <taxon>Actinopterygii</taxon>
        <taxon>Neopterygii</taxon>
        <taxon>Teleostei</taxon>
        <taxon>Anguilliformes</taxon>
        <taxon>Anguillidae</taxon>
        <taxon>Anguilla</taxon>
    </lineage>
</organism>
<protein>
    <submittedName>
        <fullName evidence="1">Uncharacterized protein</fullName>
    </submittedName>
</protein>
<proteinExistence type="predicted"/>